<sequence length="95" mass="11157">MDKYSLINLLAPEDRDEISRQASNIVFLRAINRAHNELSSAEAIKFNQLFNQLEDSPYSDEDRFQFLRECMPKFPEYLVEEAIKLRKELDSSKAD</sequence>
<dbReference type="EMBL" id="MHSW01000026">
    <property type="protein sequence ID" value="OHA51141.1"/>
    <property type="molecule type" value="Genomic_DNA"/>
</dbReference>
<gene>
    <name evidence="1" type="ORF">A3A97_00375</name>
</gene>
<evidence type="ECO:0000313" key="1">
    <source>
        <dbReference type="EMBL" id="OHA51141.1"/>
    </source>
</evidence>
<name>A0A1G2PU63_9BACT</name>
<accession>A0A1G2PU63</accession>
<dbReference type="AlphaFoldDB" id="A0A1G2PU63"/>
<proteinExistence type="predicted"/>
<organism evidence="1 2">
    <name type="scientific">Candidatus Terrybacteria bacterium RIFCSPLOWO2_01_FULL_40_23</name>
    <dbReference type="NCBI Taxonomy" id="1802366"/>
    <lineage>
        <taxon>Bacteria</taxon>
        <taxon>Candidatus Terryibacteriota</taxon>
    </lineage>
</organism>
<dbReference type="Proteomes" id="UP000176951">
    <property type="component" value="Unassembled WGS sequence"/>
</dbReference>
<evidence type="ECO:0000313" key="2">
    <source>
        <dbReference type="Proteomes" id="UP000176951"/>
    </source>
</evidence>
<protein>
    <submittedName>
        <fullName evidence="1">Uncharacterized protein</fullName>
    </submittedName>
</protein>
<reference evidence="1 2" key="1">
    <citation type="journal article" date="2016" name="Nat. Commun.">
        <title>Thousands of microbial genomes shed light on interconnected biogeochemical processes in an aquifer system.</title>
        <authorList>
            <person name="Anantharaman K."/>
            <person name="Brown C.T."/>
            <person name="Hug L.A."/>
            <person name="Sharon I."/>
            <person name="Castelle C.J."/>
            <person name="Probst A.J."/>
            <person name="Thomas B.C."/>
            <person name="Singh A."/>
            <person name="Wilkins M.J."/>
            <person name="Karaoz U."/>
            <person name="Brodie E.L."/>
            <person name="Williams K.H."/>
            <person name="Hubbard S.S."/>
            <person name="Banfield J.F."/>
        </authorList>
    </citation>
    <scope>NUCLEOTIDE SEQUENCE [LARGE SCALE GENOMIC DNA]</scope>
</reference>
<comment type="caution">
    <text evidence="1">The sequence shown here is derived from an EMBL/GenBank/DDBJ whole genome shotgun (WGS) entry which is preliminary data.</text>
</comment>